<dbReference type="GO" id="GO:0016887">
    <property type="term" value="F:ATP hydrolysis activity"/>
    <property type="evidence" value="ECO:0007669"/>
    <property type="project" value="InterPro"/>
</dbReference>
<dbReference type="STRING" id="56216.A0A1A6GY71"/>
<dbReference type="InterPro" id="IPR011704">
    <property type="entry name" value="ATPase_dyneun-rel_AAA"/>
</dbReference>
<dbReference type="PANTHER" id="PTHR48103:SF2">
    <property type="entry name" value="MIDASIN"/>
    <property type="match status" value="1"/>
</dbReference>
<feature type="non-terminal residue" evidence="4">
    <location>
        <position position="1"/>
    </location>
</feature>
<dbReference type="Gene3D" id="3.40.50.300">
    <property type="entry name" value="P-loop containing nucleotide triphosphate hydrolases"/>
    <property type="match status" value="1"/>
</dbReference>
<dbReference type="GO" id="GO:0005634">
    <property type="term" value="C:nucleus"/>
    <property type="evidence" value="ECO:0007669"/>
    <property type="project" value="TreeGrafter"/>
</dbReference>
<organism evidence="4 5">
    <name type="scientific">Neotoma lepida</name>
    <name type="common">Desert woodrat</name>
    <dbReference type="NCBI Taxonomy" id="56216"/>
    <lineage>
        <taxon>Eukaryota</taxon>
        <taxon>Metazoa</taxon>
        <taxon>Chordata</taxon>
        <taxon>Craniata</taxon>
        <taxon>Vertebrata</taxon>
        <taxon>Euteleostomi</taxon>
        <taxon>Mammalia</taxon>
        <taxon>Eutheria</taxon>
        <taxon>Euarchontoglires</taxon>
        <taxon>Glires</taxon>
        <taxon>Rodentia</taxon>
        <taxon>Myomorpha</taxon>
        <taxon>Muroidea</taxon>
        <taxon>Cricetidae</taxon>
        <taxon>Neotominae</taxon>
        <taxon>Neotoma</taxon>
    </lineage>
</organism>
<evidence type="ECO:0000313" key="5">
    <source>
        <dbReference type="Proteomes" id="UP000092124"/>
    </source>
</evidence>
<dbReference type="AlphaFoldDB" id="A0A1A6GY71"/>
<dbReference type="EMBL" id="LZPO01065358">
    <property type="protein sequence ID" value="OBS71116.1"/>
    <property type="molecule type" value="Genomic_DNA"/>
</dbReference>
<dbReference type="InterPro" id="IPR027417">
    <property type="entry name" value="P-loop_NTPase"/>
</dbReference>
<evidence type="ECO:0000256" key="2">
    <source>
        <dbReference type="ARBA" id="ARBA00022840"/>
    </source>
</evidence>
<dbReference type="GO" id="GO:0000055">
    <property type="term" value="P:ribosomal large subunit export from nucleus"/>
    <property type="evidence" value="ECO:0007669"/>
    <property type="project" value="TreeGrafter"/>
</dbReference>
<dbReference type="OrthoDB" id="9904007at2759"/>
<evidence type="ECO:0000313" key="4">
    <source>
        <dbReference type="EMBL" id="OBS71116.1"/>
    </source>
</evidence>
<gene>
    <name evidence="4" type="ORF">A6R68_00343</name>
</gene>
<dbReference type="GO" id="GO:0000027">
    <property type="term" value="P:ribosomal large subunit assembly"/>
    <property type="evidence" value="ECO:0007669"/>
    <property type="project" value="TreeGrafter"/>
</dbReference>
<protein>
    <recommendedName>
        <fullName evidence="3">ATPase dynein-related AAA domain-containing protein</fullName>
    </recommendedName>
</protein>
<name>A0A1A6GY71_NEOLE</name>
<dbReference type="Proteomes" id="UP000092124">
    <property type="component" value="Unassembled WGS sequence"/>
</dbReference>
<evidence type="ECO:0000259" key="3">
    <source>
        <dbReference type="Pfam" id="PF07728"/>
    </source>
</evidence>
<comment type="caution">
    <text evidence="4">The sequence shown here is derived from an EMBL/GenBank/DDBJ whole genome shotgun (WGS) entry which is preliminary data.</text>
</comment>
<dbReference type="GO" id="GO:0030687">
    <property type="term" value="C:preribosome, large subunit precursor"/>
    <property type="evidence" value="ECO:0007669"/>
    <property type="project" value="TreeGrafter"/>
</dbReference>
<proteinExistence type="predicted"/>
<dbReference type="GO" id="GO:0005524">
    <property type="term" value="F:ATP binding"/>
    <property type="evidence" value="ECO:0007669"/>
    <property type="project" value="UniProtKB-KW"/>
</dbReference>
<dbReference type="PANTHER" id="PTHR48103">
    <property type="entry name" value="MIDASIN-RELATED"/>
    <property type="match status" value="1"/>
</dbReference>
<keyword evidence="5" id="KW-1185">Reference proteome</keyword>
<feature type="domain" description="ATPase dynein-related AAA" evidence="3">
    <location>
        <begin position="57"/>
        <end position="118"/>
    </location>
</feature>
<feature type="non-terminal residue" evidence="4">
    <location>
        <position position="118"/>
    </location>
</feature>
<keyword evidence="2" id="KW-0067">ATP-binding</keyword>
<evidence type="ECO:0000256" key="1">
    <source>
        <dbReference type="ARBA" id="ARBA00022741"/>
    </source>
</evidence>
<reference evidence="4 5" key="1">
    <citation type="submission" date="2016-06" db="EMBL/GenBank/DDBJ databases">
        <title>The Draft Genome Sequence and Annotation of the Desert Woodrat Neotoma lepida.</title>
        <authorList>
            <person name="Campbell M."/>
            <person name="Oakeson K.F."/>
            <person name="Yandell M."/>
            <person name="Halpert J.R."/>
            <person name="Dearing D."/>
        </authorList>
    </citation>
    <scope>NUCLEOTIDE SEQUENCE [LARGE SCALE GENOMIC DNA]</scope>
    <source>
        <strain evidence="4">417</strain>
        <tissue evidence="4">Liver</tissue>
    </source>
</reference>
<keyword evidence="1" id="KW-0547">Nucleotide-binding</keyword>
<sequence>SYRRRSSVFAGKQGFIALRDLFRWAERYRLAEQTEKDYDWLQHLANDGKSSSQSSLLESQFSHVVWTEGMRRLAVLEESDTRLFEWHDGPLVLAMKEDSFFLLDEISLADDSVLERLN</sequence>
<accession>A0A1A6GY71</accession>
<dbReference type="Pfam" id="PF07728">
    <property type="entry name" value="AAA_5"/>
    <property type="match status" value="1"/>
</dbReference>